<name>A0AAV3RPW8_LITER</name>
<evidence type="ECO:0000259" key="4">
    <source>
        <dbReference type="Pfam" id="PF05843"/>
    </source>
</evidence>
<dbReference type="InterPro" id="IPR045243">
    <property type="entry name" value="Rna14-like"/>
</dbReference>
<dbReference type="EMBL" id="BAABME010029003">
    <property type="protein sequence ID" value="GAA0183068.1"/>
    <property type="molecule type" value="Genomic_DNA"/>
</dbReference>
<dbReference type="Proteomes" id="UP001454036">
    <property type="component" value="Unassembled WGS sequence"/>
</dbReference>
<gene>
    <name evidence="5" type="ORF">LIER_42335</name>
</gene>
<proteinExistence type="predicted"/>
<dbReference type="PANTHER" id="PTHR19980:SF0">
    <property type="entry name" value="CLEAVAGE STIMULATION FACTOR SUBUNIT 3"/>
    <property type="match status" value="1"/>
</dbReference>
<evidence type="ECO:0000313" key="6">
    <source>
        <dbReference type="Proteomes" id="UP001454036"/>
    </source>
</evidence>
<dbReference type="InterPro" id="IPR008847">
    <property type="entry name" value="Suf"/>
</dbReference>
<dbReference type="GO" id="GO:0003729">
    <property type="term" value="F:mRNA binding"/>
    <property type="evidence" value="ECO:0007669"/>
    <property type="project" value="TreeGrafter"/>
</dbReference>
<evidence type="ECO:0000256" key="3">
    <source>
        <dbReference type="ARBA" id="ARBA00023242"/>
    </source>
</evidence>
<keyword evidence="2" id="KW-0677">Repeat</keyword>
<dbReference type="GO" id="GO:0005634">
    <property type="term" value="C:nucleus"/>
    <property type="evidence" value="ECO:0007669"/>
    <property type="project" value="UniProtKB-SubCell"/>
</dbReference>
<dbReference type="Gene3D" id="1.25.40.1040">
    <property type="match status" value="1"/>
</dbReference>
<comment type="caution">
    <text evidence="5">The sequence shown here is derived from an EMBL/GenBank/DDBJ whole genome shotgun (WGS) entry which is preliminary data.</text>
</comment>
<sequence length="226" mass="26193">MSKEYDVEGAEGLAREALSMAISDAVPIYERLVSSFPSAAKYWKQYAEAHMCMNNDDETKQIFNRCLLNCWHTPLWLCYIRFIRKLNDNKGLHPQEETLKAFEFTLSYLAPDISSGPLWIQYIAFLKSLPSLQDSQRITALRKTFQRAIVIPSHHLEQLWRDYETFENSVSRALAKGLISEYQPKYNSARAVYRERKKFFDEIDWNMLAVPPSGSSKAISCFLTTI</sequence>
<dbReference type="InterPro" id="IPR011990">
    <property type="entry name" value="TPR-like_helical_dom_sf"/>
</dbReference>
<feature type="domain" description="Suppressor of forked" evidence="4">
    <location>
        <begin position="4"/>
        <end position="218"/>
    </location>
</feature>
<keyword evidence="3" id="KW-0539">Nucleus</keyword>
<dbReference type="GO" id="GO:0031124">
    <property type="term" value="P:mRNA 3'-end processing"/>
    <property type="evidence" value="ECO:0007669"/>
    <property type="project" value="InterPro"/>
</dbReference>
<dbReference type="InterPro" id="IPR003107">
    <property type="entry name" value="HAT"/>
</dbReference>
<evidence type="ECO:0000313" key="5">
    <source>
        <dbReference type="EMBL" id="GAA0183068.1"/>
    </source>
</evidence>
<comment type="subcellular location">
    <subcellularLocation>
        <location evidence="1">Nucleus</location>
    </subcellularLocation>
</comment>
<protein>
    <submittedName>
        <fullName evidence="5">mRNA polyadenylation factor</fullName>
    </submittedName>
</protein>
<reference evidence="5 6" key="1">
    <citation type="submission" date="2024-01" db="EMBL/GenBank/DDBJ databases">
        <title>The complete chloroplast genome sequence of Lithospermum erythrorhizon: insights into the phylogenetic relationship among Boraginaceae species and the maternal lineages of purple gromwells.</title>
        <authorList>
            <person name="Okada T."/>
            <person name="Watanabe K."/>
        </authorList>
    </citation>
    <scope>NUCLEOTIDE SEQUENCE [LARGE SCALE GENOMIC DNA]</scope>
</reference>
<dbReference type="AlphaFoldDB" id="A0AAV3RPW8"/>
<dbReference type="PANTHER" id="PTHR19980">
    <property type="entry name" value="RNA CLEAVAGE STIMULATION FACTOR"/>
    <property type="match status" value="1"/>
</dbReference>
<accession>A0AAV3RPW8</accession>
<keyword evidence="6" id="KW-1185">Reference proteome</keyword>
<evidence type="ECO:0000256" key="2">
    <source>
        <dbReference type="ARBA" id="ARBA00022737"/>
    </source>
</evidence>
<evidence type="ECO:0000256" key="1">
    <source>
        <dbReference type="ARBA" id="ARBA00004123"/>
    </source>
</evidence>
<dbReference type="SMART" id="SM00386">
    <property type="entry name" value="HAT"/>
    <property type="match status" value="4"/>
</dbReference>
<dbReference type="Pfam" id="PF05843">
    <property type="entry name" value="Suf"/>
    <property type="match status" value="1"/>
</dbReference>
<dbReference type="SUPFAM" id="SSF48452">
    <property type="entry name" value="TPR-like"/>
    <property type="match status" value="1"/>
</dbReference>
<organism evidence="5 6">
    <name type="scientific">Lithospermum erythrorhizon</name>
    <name type="common">Purple gromwell</name>
    <name type="synonym">Lithospermum officinale var. erythrorhizon</name>
    <dbReference type="NCBI Taxonomy" id="34254"/>
    <lineage>
        <taxon>Eukaryota</taxon>
        <taxon>Viridiplantae</taxon>
        <taxon>Streptophyta</taxon>
        <taxon>Embryophyta</taxon>
        <taxon>Tracheophyta</taxon>
        <taxon>Spermatophyta</taxon>
        <taxon>Magnoliopsida</taxon>
        <taxon>eudicotyledons</taxon>
        <taxon>Gunneridae</taxon>
        <taxon>Pentapetalae</taxon>
        <taxon>asterids</taxon>
        <taxon>lamiids</taxon>
        <taxon>Boraginales</taxon>
        <taxon>Boraginaceae</taxon>
        <taxon>Boraginoideae</taxon>
        <taxon>Lithospermeae</taxon>
        <taxon>Lithospermum</taxon>
    </lineage>
</organism>